<dbReference type="OrthoDB" id="2995370at2759"/>
<reference evidence="1" key="1">
    <citation type="submission" date="2022-06" db="EMBL/GenBank/DDBJ databases">
        <title>Genome Sequence of Candolleomyces eurysporus.</title>
        <authorList>
            <person name="Buettner E."/>
        </authorList>
    </citation>
    <scope>NUCLEOTIDE SEQUENCE</scope>
    <source>
        <strain evidence="1">VTCC 930004</strain>
    </source>
</reference>
<protein>
    <recommendedName>
        <fullName evidence="3">F-box domain-containing protein</fullName>
    </recommendedName>
</protein>
<feature type="non-terminal residue" evidence="1">
    <location>
        <position position="427"/>
    </location>
</feature>
<evidence type="ECO:0000313" key="1">
    <source>
        <dbReference type="EMBL" id="KAJ2924325.1"/>
    </source>
</evidence>
<gene>
    <name evidence="1" type="ORF">H1R20_g12769</name>
</gene>
<evidence type="ECO:0008006" key="3">
    <source>
        <dbReference type="Google" id="ProtNLM"/>
    </source>
</evidence>
<name>A0A9W8J4I1_9AGAR</name>
<dbReference type="AlphaFoldDB" id="A0A9W8J4I1"/>
<accession>A0A9W8J4I1</accession>
<evidence type="ECO:0000313" key="2">
    <source>
        <dbReference type="Proteomes" id="UP001140091"/>
    </source>
</evidence>
<comment type="caution">
    <text evidence="1">The sequence shown here is derived from an EMBL/GenBank/DDBJ whole genome shotgun (WGS) entry which is preliminary data.</text>
</comment>
<dbReference type="EMBL" id="JANBPK010001229">
    <property type="protein sequence ID" value="KAJ2924325.1"/>
    <property type="molecule type" value="Genomic_DNA"/>
</dbReference>
<organism evidence="1 2">
    <name type="scientific">Candolleomyces eurysporus</name>
    <dbReference type="NCBI Taxonomy" id="2828524"/>
    <lineage>
        <taxon>Eukaryota</taxon>
        <taxon>Fungi</taxon>
        <taxon>Dikarya</taxon>
        <taxon>Basidiomycota</taxon>
        <taxon>Agaricomycotina</taxon>
        <taxon>Agaricomycetes</taxon>
        <taxon>Agaricomycetidae</taxon>
        <taxon>Agaricales</taxon>
        <taxon>Agaricineae</taxon>
        <taxon>Psathyrellaceae</taxon>
        <taxon>Candolleomyces</taxon>
    </lineage>
</organism>
<sequence length="427" mass="47435">MDSPSSNGSNAQIASNANILKIIFEHAAYAPIEESPENNIRPRRPYLGQVCKAWDAIITNTPAFWASIVVYIDSNPTHTEERLANSPLKTYLSRSSPHHITVYLLRKVKVPHALDLKEKSAIHSILTALAPHSPRMSGLFIEANASSSLPSIPDLLSAHSGFVFENLKCLMATSNCDDSHILPLPLPLPLSLPPIPAISLTYLNIDGRNLFLSLNPPFHLLQHLSQLEGLCVNHLTPRVDGFSMALVDKLFDAIINTLFKLRTLGFDEFEMPPNATSLPSPDPLLPCSVHRLVIRSTASPSMQFIFQRVTHPDELGLIGCFFSEPKVLLPKSARLVFERTVDFDILPDIILEWDGPTLEFHSCKSLNAFFLTKLLDRAVTRSTGRLMNLRTLKFLNCPGLPAEAIIEFLEYRKSMLRHAAATCLLIA</sequence>
<keyword evidence="2" id="KW-1185">Reference proteome</keyword>
<proteinExistence type="predicted"/>
<dbReference type="Proteomes" id="UP001140091">
    <property type="component" value="Unassembled WGS sequence"/>
</dbReference>